<feature type="region of interest" description="Disordered" evidence="6">
    <location>
        <begin position="144"/>
        <end position="165"/>
    </location>
</feature>
<comment type="caution">
    <text evidence="8">The sequence shown here is derived from an EMBL/GenBank/DDBJ whole genome shotgun (WGS) entry which is preliminary data.</text>
</comment>
<dbReference type="EMBL" id="JPKY01000010">
    <property type="protein sequence ID" value="KFH47339.1"/>
    <property type="molecule type" value="Genomic_DNA"/>
</dbReference>
<evidence type="ECO:0000256" key="2">
    <source>
        <dbReference type="ARBA" id="ARBA00022617"/>
    </source>
</evidence>
<evidence type="ECO:0000256" key="1">
    <source>
        <dbReference type="ARBA" id="ARBA00022559"/>
    </source>
</evidence>
<comment type="similarity">
    <text evidence="4">Belongs to the peroxidase family.</text>
</comment>
<keyword evidence="2" id="KW-0479">Metal-binding</keyword>
<dbReference type="GO" id="GO:0046872">
    <property type="term" value="F:metal ion binding"/>
    <property type="evidence" value="ECO:0007669"/>
    <property type="project" value="UniProtKB-UniRule"/>
</dbReference>
<keyword evidence="9" id="KW-1185">Reference proteome</keyword>
<dbReference type="GO" id="GO:0004601">
    <property type="term" value="F:peroxidase activity"/>
    <property type="evidence" value="ECO:0007669"/>
    <property type="project" value="UniProtKB-KW"/>
</dbReference>
<evidence type="ECO:0000313" key="9">
    <source>
        <dbReference type="Proteomes" id="UP000029964"/>
    </source>
</evidence>
<sequence>MKSGFLLTLLALAGGVLADPTWPSEIDELEEIMFQLASFRARKFADTVSPCGNEASGPGRLNAAEWLRTAFHDMSTASLYFRAGGLDASLQYELTNGENKGPGLSATIEFMARYLSRKSSLADLIALGVYMSVRSCGGPAVPIRAGRKDATTKGSSGVPQPENSPMMFEQQFDRMGFNVEEMIQLTACGHSIGGVHSEQFPDIVPSGTGRNGQIELDSSAAVFDNRVVTEYLNGSTKNPLVVGPAVKINKHSDFKVFNSDGNATVKALTDPQTFQDVCRKVLQKMVEVVPPGVALTEPITPYDVKPVNLQLTLTGGGRVLRFTGYIRVRTTMIHEHSIESVTIAYKNRDGESNCGSGGCTITTTVQGVGQGFDDTFAFFPIKENIPASTGISSFAVTVNYVDGSHEYYDNNGKGYPLQDAVLLQLPQSCLLGSSGALTVTAAVRNDRVSGGARAYASYKTPQSNSPSPRLQNATIDLAKGDCVGEYTLFSTEWSVPGGLAYESRIDINNGDYSDSFKSGGDFGGTCRPFANPAPCGGSSEKPTSPGPVSPTVSSPAGSPTAYSSGISSNRRN</sequence>
<dbReference type="InterPro" id="IPR044831">
    <property type="entry name" value="Ccp1-like"/>
</dbReference>
<feature type="domain" description="Plant heme peroxidase family profile" evidence="7">
    <location>
        <begin position="120"/>
        <end position="334"/>
    </location>
</feature>
<dbReference type="STRING" id="857340.A0A086TDA7"/>
<keyword evidence="3 5" id="KW-0560">Oxidoreductase</keyword>
<dbReference type="HOGENOM" id="CLU_004824_2_0_1"/>
<accession>A0A086TDA7</accession>
<dbReference type="PRINTS" id="PR00458">
    <property type="entry name" value="PEROXIDASE"/>
</dbReference>
<proteinExistence type="inferred from homology"/>
<dbReference type="PROSITE" id="PS50873">
    <property type="entry name" value="PEROXIDASE_4"/>
    <property type="match status" value="1"/>
</dbReference>
<dbReference type="GO" id="GO:0020037">
    <property type="term" value="F:heme binding"/>
    <property type="evidence" value="ECO:0007669"/>
    <property type="project" value="UniProtKB-UniRule"/>
</dbReference>
<evidence type="ECO:0000259" key="7">
    <source>
        <dbReference type="PROSITE" id="PS50873"/>
    </source>
</evidence>
<feature type="signal peptide" evidence="5">
    <location>
        <begin position="1"/>
        <end position="18"/>
    </location>
</feature>
<dbReference type="AlphaFoldDB" id="A0A086TDA7"/>
<keyword evidence="5" id="KW-0732">Signal</keyword>
<dbReference type="OrthoDB" id="5985073at2759"/>
<feature type="compositionally biased region" description="Polar residues" evidence="6">
    <location>
        <begin position="152"/>
        <end position="163"/>
    </location>
</feature>
<dbReference type="InterPro" id="IPR010255">
    <property type="entry name" value="Haem_peroxidase_sf"/>
</dbReference>
<dbReference type="GO" id="GO:0000302">
    <property type="term" value="P:response to reactive oxygen species"/>
    <property type="evidence" value="ECO:0007669"/>
    <property type="project" value="TreeGrafter"/>
</dbReference>
<keyword evidence="2" id="KW-0408">Iron</keyword>
<evidence type="ECO:0000256" key="5">
    <source>
        <dbReference type="RuleBase" id="RU363051"/>
    </source>
</evidence>
<feature type="region of interest" description="Disordered" evidence="6">
    <location>
        <begin position="529"/>
        <end position="572"/>
    </location>
</feature>
<dbReference type="Gene3D" id="1.10.520.10">
    <property type="match status" value="1"/>
</dbReference>
<dbReference type="Gene3D" id="1.10.420.10">
    <property type="entry name" value="Peroxidase, domain 2"/>
    <property type="match status" value="1"/>
</dbReference>
<dbReference type="PANTHER" id="PTHR31356:SF53">
    <property type="entry name" value="HEME PEROXIDASE"/>
    <property type="match status" value="1"/>
</dbReference>
<dbReference type="GO" id="GO:0042744">
    <property type="term" value="P:hydrogen peroxide catabolic process"/>
    <property type="evidence" value="ECO:0007669"/>
    <property type="project" value="TreeGrafter"/>
</dbReference>
<keyword evidence="2" id="KW-0349">Heme</keyword>
<name>A0A086TDA7_HAPC1</name>
<protein>
    <recommendedName>
        <fullName evidence="5">Peroxidase</fullName>
        <ecNumber evidence="5">1.11.1.-</ecNumber>
    </recommendedName>
</protein>
<dbReference type="Proteomes" id="UP000029964">
    <property type="component" value="Unassembled WGS sequence"/>
</dbReference>
<dbReference type="Pfam" id="PF00141">
    <property type="entry name" value="peroxidase"/>
    <property type="match status" value="1"/>
</dbReference>
<dbReference type="PANTHER" id="PTHR31356">
    <property type="entry name" value="THYLAKOID LUMENAL 29 KDA PROTEIN, CHLOROPLASTIC-RELATED"/>
    <property type="match status" value="1"/>
</dbReference>
<dbReference type="GO" id="GO:0034599">
    <property type="term" value="P:cellular response to oxidative stress"/>
    <property type="evidence" value="ECO:0007669"/>
    <property type="project" value="InterPro"/>
</dbReference>
<reference evidence="9" key="1">
    <citation type="journal article" date="2014" name="Genome Announc.">
        <title>Genome sequence and annotation of Acremonium chrysogenum, producer of the beta-lactam antibiotic cephalosporin C.</title>
        <authorList>
            <person name="Terfehr D."/>
            <person name="Dahlmann T.A."/>
            <person name="Specht T."/>
            <person name="Zadra I."/>
            <person name="Kuernsteiner H."/>
            <person name="Kueck U."/>
        </authorList>
    </citation>
    <scope>NUCLEOTIDE SEQUENCE [LARGE SCALE GENOMIC DNA]</scope>
    <source>
        <strain evidence="9">ATCC 11550 / CBS 779.69 / DSM 880 / IAM 14645 / JCM 23072 / IMI 49137</strain>
    </source>
</reference>
<dbReference type="SUPFAM" id="SSF48113">
    <property type="entry name" value="Heme-dependent peroxidases"/>
    <property type="match status" value="1"/>
</dbReference>
<evidence type="ECO:0000256" key="6">
    <source>
        <dbReference type="SAM" id="MobiDB-lite"/>
    </source>
</evidence>
<evidence type="ECO:0000256" key="3">
    <source>
        <dbReference type="ARBA" id="ARBA00023002"/>
    </source>
</evidence>
<feature type="chain" id="PRO_5006985954" description="Peroxidase" evidence="5">
    <location>
        <begin position="19"/>
        <end position="572"/>
    </location>
</feature>
<feature type="compositionally biased region" description="Low complexity" evidence="6">
    <location>
        <begin position="549"/>
        <end position="561"/>
    </location>
</feature>
<dbReference type="InterPro" id="IPR002016">
    <property type="entry name" value="Haem_peroxidase"/>
</dbReference>
<organism evidence="8 9">
    <name type="scientific">Hapsidospora chrysogenum (strain ATCC 11550 / CBS 779.69 / DSM 880 / IAM 14645 / JCM 23072 / IMI 49137)</name>
    <name type="common">Acremonium chrysogenum</name>
    <dbReference type="NCBI Taxonomy" id="857340"/>
    <lineage>
        <taxon>Eukaryota</taxon>
        <taxon>Fungi</taxon>
        <taxon>Dikarya</taxon>
        <taxon>Ascomycota</taxon>
        <taxon>Pezizomycotina</taxon>
        <taxon>Sordariomycetes</taxon>
        <taxon>Hypocreomycetidae</taxon>
        <taxon>Hypocreales</taxon>
        <taxon>Bionectriaceae</taxon>
        <taxon>Hapsidospora</taxon>
    </lineage>
</organism>
<evidence type="ECO:0000256" key="4">
    <source>
        <dbReference type="RuleBase" id="RU004241"/>
    </source>
</evidence>
<evidence type="ECO:0000313" key="8">
    <source>
        <dbReference type="EMBL" id="KFH47339.1"/>
    </source>
</evidence>
<dbReference type="FunFam" id="1.10.520.10:FF:000020">
    <property type="entry name" value="Peroxisomal ascorbate peroxidase"/>
    <property type="match status" value="1"/>
</dbReference>
<feature type="compositionally biased region" description="Polar residues" evidence="6">
    <location>
        <begin position="562"/>
        <end position="572"/>
    </location>
</feature>
<keyword evidence="1 5" id="KW-0575">Peroxidase</keyword>
<dbReference type="EC" id="1.11.1.-" evidence="5"/>
<gene>
    <name evidence="8" type="ORF">ACRE_017310</name>
</gene>